<evidence type="ECO:0000313" key="1">
    <source>
        <dbReference type="EMBL" id="KAK5792982.1"/>
    </source>
</evidence>
<reference evidence="1 2" key="1">
    <citation type="submission" date="2023-03" db="EMBL/GenBank/DDBJ databases">
        <title>WGS of Gossypium arboreum.</title>
        <authorList>
            <person name="Yu D."/>
        </authorList>
    </citation>
    <scope>NUCLEOTIDE SEQUENCE [LARGE SCALE GENOMIC DNA]</scope>
    <source>
        <tissue evidence="1">Leaf</tissue>
    </source>
</reference>
<proteinExistence type="predicted"/>
<organism evidence="1 2">
    <name type="scientific">Gossypium arboreum</name>
    <name type="common">Tree cotton</name>
    <name type="synonym">Gossypium nanking</name>
    <dbReference type="NCBI Taxonomy" id="29729"/>
    <lineage>
        <taxon>Eukaryota</taxon>
        <taxon>Viridiplantae</taxon>
        <taxon>Streptophyta</taxon>
        <taxon>Embryophyta</taxon>
        <taxon>Tracheophyta</taxon>
        <taxon>Spermatophyta</taxon>
        <taxon>Magnoliopsida</taxon>
        <taxon>eudicotyledons</taxon>
        <taxon>Gunneridae</taxon>
        <taxon>Pentapetalae</taxon>
        <taxon>rosids</taxon>
        <taxon>malvids</taxon>
        <taxon>Malvales</taxon>
        <taxon>Malvaceae</taxon>
        <taxon>Malvoideae</taxon>
        <taxon>Gossypium</taxon>
    </lineage>
</organism>
<name>A0ABR0NDA0_GOSAR</name>
<protein>
    <submittedName>
        <fullName evidence="1">Uncharacterized protein</fullName>
    </submittedName>
</protein>
<dbReference type="Proteomes" id="UP001358586">
    <property type="component" value="Chromosome 10"/>
</dbReference>
<dbReference type="EMBL" id="JARKNE010000010">
    <property type="protein sequence ID" value="KAK5792982.1"/>
    <property type="molecule type" value="Genomic_DNA"/>
</dbReference>
<keyword evidence="2" id="KW-1185">Reference proteome</keyword>
<sequence length="125" mass="14441">MIVLIPKVSNLKIFTQFRPINLCSVLYKLIMKEGTSQIILSLRKRWFILYGVTTRGNGWRSRSNWRKPMIVSGGTSLKLSPGNRTLPRYTREEPTGRASLAYLLGVYGRTVTFLYFKEDPAVRRK</sequence>
<gene>
    <name evidence="1" type="ORF">PVK06_034116</name>
</gene>
<evidence type="ECO:0000313" key="2">
    <source>
        <dbReference type="Proteomes" id="UP001358586"/>
    </source>
</evidence>
<accession>A0ABR0NDA0</accession>
<comment type="caution">
    <text evidence="1">The sequence shown here is derived from an EMBL/GenBank/DDBJ whole genome shotgun (WGS) entry which is preliminary data.</text>
</comment>